<comment type="caution">
    <text evidence="7">Lacks conserved residue(s) required for the propagation of feature annotation.</text>
</comment>
<dbReference type="InterPro" id="IPR002870">
    <property type="entry name" value="Peptidase_M12B_N"/>
</dbReference>
<dbReference type="PROSITE" id="PS50026">
    <property type="entry name" value="EGF_3"/>
    <property type="match status" value="1"/>
</dbReference>
<evidence type="ECO:0000256" key="9">
    <source>
        <dbReference type="SAM" id="MobiDB-lite"/>
    </source>
</evidence>
<dbReference type="Pfam" id="PF08516">
    <property type="entry name" value="ADAM_CR"/>
    <property type="match status" value="1"/>
</dbReference>
<dbReference type="GeneTree" id="ENSGT00940000166115"/>
<feature type="chain" id="PRO_5018232773" evidence="11">
    <location>
        <begin position="20"/>
        <end position="818"/>
    </location>
</feature>
<dbReference type="Pfam" id="PF01562">
    <property type="entry name" value="Pep_M12B_propep"/>
    <property type="match status" value="1"/>
</dbReference>
<dbReference type="Gene3D" id="3.40.390.10">
    <property type="entry name" value="Collagenase (Catalytic Domain)"/>
    <property type="match status" value="1"/>
</dbReference>
<keyword evidence="3 10" id="KW-1133">Transmembrane helix</keyword>
<accession>A0A3P9AVQ8</accession>
<dbReference type="InterPro" id="IPR036436">
    <property type="entry name" value="Disintegrin_dom_sf"/>
</dbReference>
<dbReference type="Proteomes" id="UP000265160">
    <property type="component" value="LG8"/>
</dbReference>
<dbReference type="FunFam" id="3.40.390.10:FF:000002">
    <property type="entry name" value="Disintegrin and metalloproteinase domain-containing protein 22"/>
    <property type="match status" value="1"/>
</dbReference>
<feature type="disulfide bond" evidence="8">
    <location>
        <begin position="365"/>
        <end position="370"/>
    </location>
</feature>
<dbReference type="SMART" id="SM00608">
    <property type="entry name" value="ACR"/>
    <property type="match status" value="1"/>
</dbReference>
<keyword evidence="5 7" id="KW-1015">Disulfide bond</keyword>
<evidence type="ECO:0000259" key="12">
    <source>
        <dbReference type="PROSITE" id="PS50026"/>
    </source>
</evidence>
<feature type="domain" description="Disintegrin" evidence="13">
    <location>
        <begin position="414"/>
        <end position="500"/>
    </location>
</feature>
<dbReference type="FunFam" id="4.10.70.10:FF:000001">
    <property type="entry name" value="Disintegrin and metalloproteinase domain-containing protein 22"/>
    <property type="match status" value="1"/>
</dbReference>
<dbReference type="PANTHER" id="PTHR11905">
    <property type="entry name" value="ADAM A DISINTEGRIN AND METALLOPROTEASE DOMAIN"/>
    <property type="match status" value="1"/>
</dbReference>
<dbReference type="CDD" id="cd04269">
    <property type="entry name" value="ZnMc_adamalysin_II_like"/>
    <property type="match status" value="1"/>
</dbReference>
<keyword evidence="11" id="KW-0732">Signal</keyword>
<dbReference type="PANTHER" id="PTHR11905:SF136">
    <property type="entry name" value="DISINTEGRIN AND METALLOPROTEINASE DOMAIN-CONTAINING PROTEIN 9"/>
    <property type="match status" value="1"/>
</dbReference>
<feature type="binding site" evidence="8">
    <location>
        <position position="352"/>
    </location>
    <ligand>
        <name>Zn(2+)</name>
        <dbReference type="ChEBI" id="CHEBI:29105"/>
        <note>catalytic</note>
    </ligand>
</feature>
<feature type="compositionally biased region" description="Pro residues" evidence="9">
    <location>
        <begin position="797"/>
        <end position="811"/>
    </location>
</feature>
<dbReference type="PROSITE" id="PS50215">
    <property type="entry name" value="ADAM_MEPRO"/>
    <property type="match status" value="1"/>
</dbReference>
<dbReference type="SUPFAM" id="SSF55486">
    <property type="entry name" value="Metalloproteases ('zincins'), catalytic domain"/>
    <property type="match status" value="1"/>
</dbReference>
<evidence type="ECO:0000259" key="14">
    <source>
        <dbReference type="PROSITE" id="PS50215"/>
    </source>
</evidence>
<dbReference type="InterPro" id="IPR001762">
    <property type="entry name" value="Disintegrin_dom"/>
</dbReference>
<dbReference type="Pfam" id="PF00200">
    <property type="entry name" value="Disintegrin"/>
    <property type="match status" value="1"/>
</dbReference>
<evidence type="ECO:0000313" key="15">
    <source>
        <dbReference type="Ensembl" id="ENSMZEP00005001728.1"/>
    </source>
</evidence>
<feature type="region of interest" description="Disordered" evidence="9">
    <location>
        <begin position="736"/>
        <end position="818"/>
    </location>
</feature>
<dbReference type="PROSITE" id="PS00427">
    <property type="entry name" value="DISINTEGRIN_1"/>
    <property type="match status" value="1"/>
</dbReference>
<evidence type="ECO:0000256" key="8">
    <source>
        <dbReference type="PROSITE-ProRule" id="PRU00276"/>
    </source>
</evidence>
<feature type="disulfide bond" evidence="6">
    <location>
        <begin position="472"/>
        <end position="492"/>
    </location>
</feature>
<dbReference type="PROSITE" id="PS50214">
    <property type="entry name" value="DISINTEGRIN_2"/>
    <property type="match status" value="1"/>
</dbReference>
<evidence type="ECO:0000256" key="1">
    <source>
        <dbReference type="ARBA" id="ARBA00004479"/>
    </source>
</evidence>
<keyword evidence="16" id="KW-1185">Reference proteome</keyword>
<sequence>MIIKNHILITVFVFSFISGIDNKDAFQGFTSKLSKYSIVNPQAIHRGSRSINRQHHLKDKYGDETVSYAVNINNQKHVIHLKKNRDFLHPNFVQYSRDAAGNYNTSYPKEHVHCYYHGEVEGYKDSMVALSTCSGLRGVIFFENKAFGLEPVPQSTTNDHLLYLLEDVQTEPITCGVVTEATSVPSHEPFEPGQSLTSLLRRKRNLPQTSYVELVLVVDNLRYTFKKNNATAVREEMVQMANLLDGYYKQLNIRVVLVGLEIFKDSNPFSVDGSAGNVLGNFVQWRKTFLIPKIRHDIGQLIVGQSGAYPGGVLGMAFVGTVCSASSSGGINVFSNNNLAFVSTVVAHEMGHNLGMNHDSANCACNGKSCIMSGGASGATNFSQCSEADFEALILRGGGLCLRNQPAASNVISNPECGNGLLEQGEQCDCGKPQECTNKCCNAATCTFTHGSACAHGACCENCQLKVAGTPCRNSVNTCDLPEYCNGRNESCPNDFYLMDGLPCENNAAYCYEGRCQTYDYQCGHLFAPDNAIKAADICFQVANIQGDQFGNCGSNSNGNYIKCTLANTMCGKVQCTNVNVNNPPPGATVTIKIVAGKTCVNADFNLGTDVLDPAYVNPGSPCATGKTCVNFQCVNASALLPNLICDAKTTCNGRGVCNNLGHCHCENGWGPPYCDRSGWGGSIDSGPAQIDYSLRNGLLIFFLLVVPLLVLLILVLLYIFRRESLEPCLKRLRKTQTKNTNAGSNSNAQTGARPIPPPERPTNRPAFPAAASTPVSGFKYGETNYWDDENSHDPPEQPPPVQGPGVPRPIQPKHLPS</sequence>
<evidence type="ECO:0000256" key="7">
    <source>
        <dbReference type="PROSITE-ProRule" id="PRU00076"/>
    </source>
</evidence>
<dbReference type="RefSeq" id="XP_004561264.1">
    <property type="nucleotide sequence ID" value="XM_004561207.4"/>
</dbReference>
<dbReference type="SMART" id="SM00050">
    <property type="entry name" value="DISIN"/>
    <property type="match status" value="1"/>
</dbReference>
<feature type="active site" evidence="8">
    <location>
        <position position="349"/>
    </location>
</feature>
<feature type="domain" description="EGF-like" evidence="12">
    <location>
        <begin position="642"/>
        <end position="676"/>
    </location>
</feature>
<evidence type="ECO:0000256" key="2">
    <source>
        <dbReference type="ARBA" id="ARBA00022692"/>
    </source>
</evidence>
<dbReference type="OrthoDB" id="5951731at2759"/>
<dbReference type="PRINTS" id="PR00289">
    <property type="entry name" value="DISINTEGRIN"/>
</dbReference>
<evidence type="ECO:0000256" key="5">
    <source>
        <dbReference type="ARBA" id="ARBA00023157"/>
    </source>
</evidence>
<reference evidence="15" key="2">
    <citation type="submission" date="2025-08" db="UniProtKB">
        <authorList>
            <consortium name="Ensembl"/>
        </authorList>
    </citation>
    <scope>IDENTIFICATION</scope>
</reference>
<keyword evidence="8" id="KW-0479">Metal-binding</keyword>
<dbReference type="InterPro" id="IPR006586">
    <property type="entry name" value="ADAM_Cys-rich"/>
</dbReference>
<feature type="domain" description="Peptidase M12B" evidence="14">
    <location>
        <begin position="210"/>
        <end position="406"/>
    </location>
</feature>
<keyword evidence="2 10" id="KW-0812">Transmembrane</keyword>
<evidence type="ECO:0000313" key="16">
    <source>
        <dbReference type="Proteomes" id="UP000265160"/>
    </source>
</evidence>
<protein>
    <submittedName>
        <fullName evidence="15">ADAM metallopeptidase domain 9b</fullName>
    </submittedName>
</protein>
<dbReference type="GO" id="GO:0046872">
    <property type="term" value="F:metal ion binding"/>
    <property type="evidence" value="ECO:0007669"/>
    <property type="project" value="UniProtKB-KW"/>
</dbReference>
<dbReference type="InterPro" id="IPR018358">
    <property type="entry name" value="Disintegrin_CS"/>
</dbReference>
<dbReference type="GO" id="GO:0004222">
    <property type="term" value="F:metalloendopeptidase activity"/>
    <property type="evidence" value="ECO:0007669"/>
    <property type="project" value="InterPro"/>
</dbReference>
<dbReference type="KEGG" id="mze:101473447"/>
<dbReference type="InterPro" id="IPR034027">
    <property type="entry name" value="Reprolysin_adamalysin"/>
</dbReference>
<name>A0A3P9AVQ8_9CICH</name>
<keyword evidence="7" id="KW-0245">EGF-like domain</keyword>
<feature type="signal peptide" evidence="11">
    <location>
        <begin position="1"/>
        <end position="19"/>
    </location>
</feature>
<feature type="binding site" evidence="8">
    <location>
        <position position="348"/>
    </location>
    <ligand>
        <name>Zn(2+)</name>
        <dbReference type="ChEBI" id="CHEBI:29105"/>
        <note>catalytic</note>
    </ligand>
</feature>
<dbReference type="CTD" id="570656"/>
<proteinExistence type="predicted"/>
<dbReference type="PROSITE" id="PS01186">
    <property type="entry name" value="EGF_2"/>
    <property type="match status" value="1"/>
</dbReference>
<evidence type="ECO:0000256" key="6">
    <source>
        <dbReference type="PROSITE-ProRule" id="PRU00068"/>
    </source>
</evidence>
<feature type="disulfide bond" evidence="7">
    <location>
        <begin position="666"/>
        <end position="675"/>
    </location>
</feature>
<keyword evidence="4 10" id="KW-0472">Membrane</keyword>
<reference evidence="15" key="3">
    <citation type="submission" date="2025-09" db="UniProtKB">
        <authorList>
            <consortium name="Ensembl"/>
        </authorList>
    </citation>
    <scope>IDENTIFICATION</scope>
</reference>
<dbReference type="InterPro" id="IPR000742">
    <property type="entry name" value="EGF"/>
</dbReference>
<dbReference type="InterPro" id="IPR024079">
    <property type="entry name" value="MetalloPept_cat_dom_sf"/>
</dbReference>
<organism evidence="15 16">
    <name type="scientific">Maylandia zebra</name>
    <name type="common">zebra mbuna</name>
    <dbReference type="NCBI Taxonomy" id="106582"/>
    <lineage>
        <taxon>Eukaryota</taxon>
        <taxon>Metazoa</taxon>
        <taxon>Chordata</taxon>
        <taxon>Craniata</taxon>
        <taxon>Vertebrata</taxon>
        <taxon>Euteleostomi</taxon>
        <taxon>Actinopterygii</taxon>
        <taxon>Neopterygii</taxon>
        <taxon>Teleostei</taxon>
        <taxon>Neoteleostei</taxon>
        <taxon>Acanthomorphata</taxon>
        <taxon>Ovalentaria</taxon>
        <taxon>Cichlomorphae</taxon>
        <taxon>Cichliformes</taxon>
        <taxon>Cichlidae</taxon>
        <taxon>African cichlids</taxon>
        <taxon>Pseudocrenilabrinae</taxon>
        <taxon>Haplochromini</taxon>
        <taxon>Maylandia</taxon>
        <taxon>Maylandia zebra complex</taxon>
    </lineage>
</organism>
<keyword evidence="8" id="KW-0862">Zinc</keyword>
<dbReference type="Ensembl" id="ENSMZET00005001822.1">
    <property type="protein sequence ID" value="ENSMZEP00005001728.1"/>
    <property type="gene ID" value="ENSMZEG00005001420.1"/>
</dbReference>
<dbReference type="Gene3D" id="4.10.70.10">
    <property type="entry name" value="Disintegrin domain"/>
    <property type="match status" value="1"/>
</dbReference>
<reference evidence="15 16" key="1">
    <citation type="journal article" date="2014" name="Nature">
        <title>The genomic substrate for adaptive radiation in African cichlid fish.</title>
        <authorList>
            <person name="Brawand D."/>
            <person name="Wagner C.E."/>
            <person name="Li Y.I."/>
            <person name="Malinsky M."/>
            <person name="Keller I."/>
            <person name="Fan S."/>
            <person name="Simakov O."/>
            <person name="Ng A.Y."/>
            <person name="Lim Z.W."/>
            <person name="Bezault E."/>
            <person name="Turner-Maier J."/>
            <person name="Johnson J."/>
            <person name="Alcazar R."/>
            <person name="Noh H.J."/>
            <person name="Russell P."/>
            <person name="Aken B."/>
            <person name="Alfoldi J."/>
            <person name="Amemiya C."/>
            <person name="Azzouzi N."/>
            <person name="Baroiller J.F."/>
            <person name="Barloy-Hubler F."/>
            <person name="Berlin A."/>
            <person name="Bloomquist R."/>
            <person name="Carleton K.L."/>
            <person name="Conte M.A."/>
            <person name="D'Cotta H."/>
            <person name="Eshel O."/>
            <person name="Gaffney L."/>
            <person name="Galibert F."/>
            <person name="Gante H.F."/>
            <person name="Gnerre S."/>
            <person name="Greuter L."/>
            <person name="Guyon R."/>
            <person name="Haddad N.S."/>
            <person name="Haerty W."/>
            <person name="Harris R.M."/>
            <person name="Hofmann H.A."/>
            <person name="Hourlier T."/>
            <person name="Hulata G."/>
            <person name="Jaffe D.B."/>
            <person name="Lara M."/>
            <person name="Lee A.P."/>
            <person name="MacCallum I."/>
            <person name="Mwaiko S."/>
            <person name="Nikaido M."/>
            <person name="Nishihara H."/>
            <person name="Ozouf-Costaz C."/>
            <person name="Penman D.J."/>
            <person name="Przybylski D."/>
            <person name="Rakotomanga M."/>
            <person name="Renn S.C.P."/>
            <person name="Ribeiro F.J."/>
            <person name="Ron M."/>
            <person name="Salzburger W."/>
            <person name="Sanchez-Pulido L."/>
            <person name="Santos M.E."/>
            <person name="Searle S."/>
            <person name="Sharpe T."/>
            <person name="Swofford R."/>
            <person name="Tan F.J."/>
            <person name="Williams L."/>
            <person name="Young S."/>
            <person name="Yin S."/>
            <person name="Okada N."/>
            <person name="Kocher T.D."/>
            <person name="Miska E.A."/>
            <person name="Lander E.S."/>
            <person name="Venkatesh B."/>
            <person name="Fernald R.D."/>
            <person name="Meyer A."/>
            <person name="Ponting C.P."/>
            <person name="Streelman J.T."/>
            <person name="Lindblad-Toh K."/>
            <person name="Seehausen O."/>
            <person name="Di Palma F."/>
        </authorList>
    </citation>
    <scope>NUCLEOTIDE SEQUENCE</scope>
</reference>
<evidence type="ECO:0000256" key="4">
    <source>
        <dbReference type="ARBA" id="ARBA00023136"/>
    </source>
</evidence>
<feature type="compositionally biased region" description="Polar residues" evidence="9">
    <location>
        <begin position="738"/>
        <end position="751"/>
    </location>
</feature>
<dbReference type="Pfam" id="PF01421">
    <property type="entry name" value="Reprolysin"/>
    <property type="match status" value="1"/>
</dbReference>
<evidence type="ECO:0000256" key="10">
    <source>
        <dbReference type="SAM" id="Phobius"/>
    </source>
</evidence>
<evidence type="ECO:0000256" key="3">
    <source>
        <dbReference type="ARBA" id="ARBA00022989"/>
    </source>
</evidence>
<dbReference type="GeneID" id="101473447"/>
<dbReference type="InterPro" id="IPR001590">
    <property type="entry name" value="Peptidase_M12B"/>
</dbReference>
<dbReference type="SUPFAM" id="SSF57552">
    <property type="entry name" value="Blood coagulation inhibitor (disintegrin)"/>
    <property type="match status" value="1"/>
</dbReference>
<dbReference type="GO" id="GO:0006508">
    <property type="term" value="P:proteolysis"/>
    <property type="evidence" value="ECO:0007669"/>
    <property type="project" value="InterPro"/>
</dbReference>
<evidence type="ECO:0000259" key="13">
    <source>
        <dbReference type="PROSITE" id="PS50214"/>
    </source>
</evidence>
<dbReference type="GO" id="GO:0005886">
    <property type="term" value="C:plasma membrane"/>
    <property type="evidence" value="ECO:0007669"/>
    <property type="project" value="TreeGrafter"/>
</dbReference>
<evidence type="ECO:0000256" key="11">
    <source>
        <dbReference type="SAM" id="SignalP"/>
    </source>
</evidence>
<dbReference type="AlphaFoldDB" id="A0A3P9AVQ8"/>
<feature type="binding site" evidence="8">
    <location>
        <position position="358"/>
    </location>
    <ligand>
        <name>Zn(2+)</name>
        <dbReference type="ChEBI" id="CHEBI:29105"/>
        <note>catalytic</note>
    </ligand>
</feature>
<comment type="subcellular location">
    <subcellularLocation>
        <location evidence="1">Membrane</location>
        <topology evidence="1">Single-pass type I membrane protein</topology>
    </subcellularLocation>
</comment>
<feature type="transmembrane region" description="Helical" evidence="10">
    <location>
        <begin position="699"/>
        <end position="721"/>
    </location>
</feature>